<organism evidence="24 25">
    <name type="scientific">Mus caroli</name>
    <name type="common">Ryukyu mouse</name>
    <name type="synonym">Ricefield mouse</name>
    <dbReference type="NCBI Taxonomy" id="10089"/>
    <lineage>
        <taxon>Eukaryota</taxon>
        <taxon>Metazoa</taxon>
        <taxon>Chordata</taxon>
        <taxon>Craniata</taxon>
        <taxon>Vertebrata</taxon>
        <taxon>Euteleostomi</taxon>
        <taxon>Mammalia</taxon>
        <taxon>Eutheria</taxon>
        <taxon>Euarchontoglires</taxon>
        <taxon>Glires</taxon>
        <taxon>Rodentia</taxon>
        <taxon>Myomorpha</taxon>
        <taxon>Muroidea</taxon>
        <taxon>Muridae</taxon>
        <taxon>Murinae</taxon>
        <taxon>Mus</taxon>
        <taxon>Mus</taxon>
    </lineage>
</organism>
<evidence type="ECO:0000256" key="8">
    <source>
        <dbReference type="ARBA" id="ARBA00022499"/>
    </source>
</evidence>
<feature type="domain" description="ENTH" evidence="23">
    <location>
        <begin position="14"/>
        <end position="145"/>
    </location>
</feature>
<comment type="subunit">
    <text evidence="19">Binds to clathrin; involves primarily the C-terminal sequences, but the full-length protein is required for full binding capacity. Binds phosphatidylinositol 4,5- bisphosphate. Interacts with PIMREG; this interaction may change the subcellular location into the nucleus. Interacts with AP2A1 (via its alpha-appendage domain). Interacts (via N-terminus) with VAMP2; VAMP3; VAMP7 and VAMP8 (Via N-terminus). Interacts with LC3/MAP1LC3A.</text>
</comment>
<evidence type="ECO:0000256" key="17">
    <source>
        <dbReference type="ARBA" id="ARBA00023329"/>
    </source>
</evidence>
<evidence type="ECO:0000256" key="10">
    <source>
        <dbReference type="ARBA" id="ARBA00022583"/>
    </source>
</evidence>
<evidence type="ECO:0000256" key="15">
    <source>
        <dbReference type="ARBA" id="ARBA00023176"/>
    </source>
</evidence>
<comment type="function">
    <text evidence="18">Cytoplasmic adapter protein that plays a critical role in clathrin-mediated endocytosis which is important in processes such as internalization of cell receptors, synaptic transmission or removal of apoptotic cells. Recruits AP-2 and attaches clathrin triskelions to the cytoplasmic side of plasma membrane leading to clathrin-coated vesicles (CCVs) assembly. Furthermore, regulates clathrin-coated vesicle size and maturation by directly sensing and driving membrane curvature. In addition to binding to clathrin, mediates the endocytosis of small R-SNARES (Soluble NSF Attachment Protein REceptors) between plasma membranes and endosomes including VAMP2, VAMP3, VAMP4, VAMP7 or VAMP8. In turn, PICALM-dependent SNARE endocytosis is required for the formation and maturation of autophagic precursors. Modulates thereby autophagy and the turnover of autophagy substrates such as MAPT/TAU or amyloid precursor protein cleaved C-terminal fragment (APP-CTF).</text>
</comment>
<evidence type="ECO:0000256" key="19">
    <source>
        <dbReference type="ARBA" id="ARBA00061829"/>
    </source>
</evidence>
<gene>
    <name evidence="25" type="primary">Picalm</name>
</gene>
<evidence type="ECO:0000256" key="20">
    <source>
        <dbReference type="ARBA" id="ARBA00068054"/>
    </source>
</evidence>
<dbReference type="RefSeq" id="XP_029335370.1">
    <property type="nucleotide sequence ID" value="XM_029479510.1"/>
</dbReference>
<evidence type="ECO:0000259" key="23">
    <source>
        <dbReference type="PROSITE" id="PS50942"/>
    </source>
</evidence>
<dbReference type="InterPro" id="IPR045192">
    <property type="entry name" value="AP180-like"/>
</dbReference>
<feature type="region of interest" description="Disordered" evidence="22">
    <location>
        <begin position="586"/>
        <end position="623"/>
    </location>
</feature>
<evidence type="ECO:0000256" key="22">
    <source>
        <dbReference type="SAM" id="MobiDB-lite"/>
    </source>
</evidence>
<accession>A0A6P7REJ8</accession>
<name>A0A6P7REJ8_MUSCR</name>
<dbReference type="FunFam" id="1.20.58.150:FF:000001">
    <property type="entry name" value="phosphatidylinositol-binding clathrin assembly protein-like isoform X1"/>
    <property type="match status" value="1"/>
</dbReference>
<dbReference type="Proteomes" id="UP000515126">
    <property type="component" value="Chromosome 7"/>
</dbReference>
<dbReference type="PANTHER" id="PTHR22951">
    <property type="entry name" value="CLATHRIN ASSEMBLY PROTEIN"/>
    <property type="match status" value="1"/>
</dbReference>
<dbReference type="GO" id="GO:0048813">
    <property type="term" value="P:dendrite morphogenesis"/>
    <property type="evidence" value="ECO:0007669"/>
    <property type="project" value="UniProtKB-ARBA"/>
</dbReference>
<keyword evidence="10" id="KW-0254">Endocytosis</keyword>
<dbReference type="Gene3D" id="1.25.40.90">
    <property type="match status" value="1"/>
</dbReference>
<evidence type="ECO:0000256" key="13">
    <source>
        <dbReference type="ARBA" id="ARBA00023034"/>
    </source>
</evidence>
<keyword evidence="21" id="KW-0175">Coiled coil</keyword>
<dbReference type="Gene3D" id="1.20.58.150">
    <property type="entry name" value="ANTH domain"/>
    <property type="match status" value="1"/>
</dbReference>
<dbReference type="PROSITE" id="PS50942">
    <property type="entry name" value="ENTH"/>
    <property type="match status" value="1"/>
</dbReference>
<dbReference type="GO" id="GO:0016185">
    <property type="term" value="P:synaptic vesicle budding from presynaptic endocytic zone membrane"/>
    <property type="evidence" value="ECO:0007669"/>
    <property type="project" value="TreeGrafter"/>
</dbReference>
<dbReference type="GO" id="GO:0030136">
    <property type="term" value="C:clathrin-coated vesicle"/>
    <property type="evidence" value="ECO:0007669"/>
    <property type="project" value="UniProtKB-SubCell"/>
</dbReference>
<keyword evidence="14" id="KW-0472">Membrane</keyword>
<keyword evidence="7" id="KW-1003">Cell membrane</keyword>
<dbReference type="InterPro" id="IPR013809">
    <property type="entry name" value="ENTH"/>
</dbReference>
<dbReference type="GeneID" id="110298789"/>
<evidence type="ECO:0000256" key="16">
    <source>
        <dbReference type="ARBA" id="ARBA00023242"/>
    </source>
</evidence>
<feature type="coiled-coil region" evidence="21">
    <location>
        <begin position="321"/>
        <end position="348"/>
    </location>
</feature>
<evidence type="ECO:0000256" key="11">
    <source>
        <dbReference type="ARBA" id="ARBA00022843"/>
    </source>
</evidence>
<dbReference type="GO" id="GO:0008021">
    <property type="term" value="C:synaptic vesicle"/>
    <property type="evidence" value="ECO:0007669"/>
    <property type="project" value="TreeGrafter"/>
</dbReference>
<evidence type="ECO:0000256" key="12">
    <source>
        <dbReference type="ARBA" id="ARBA00022990"/>
    </source>
</evidence>
<evidence type="ECO:0000256" key="2">
    <source>
        <dbReference type="ARBA" id="ARBA00004132"/>
    </source>
</evidence>
<dbReference type="InterPro" id="IPR014712">
    <property type="entry name" value="ANTH_dom_sf"/>
</dbReference>
<comment type="similarity">
    <text evidence="6">Belongs to the PICALM/SNAP91 family.</text>
</comment>
<keyword evidence="15" id="KW-0168">Coated pit</keyword>
<keyword evidence="12" id="KW-0007">Acetylation</keyword>
<dbReference type="GO" id="GO:0048268">
    <property type="term" value="P:clathrin coat assembly"/>
    <property type="evidence" value="ECO:0007669"/>
    <property type="project" value="InterPro"/>
</dbReference>
<evidence type="ECO:0000256" key="7">
    <source>
        <dbReference type="ARBA" id="ARBA00022475"/>
    </source>
</evidence>
<protein>
    <recommendedName>
        <fullName evidence="20">Phosphatidylinositol-binding clathrin assembly protein</fullName>
    </recommendedName>
</protein>
<dbReference type="CDD" id="cd16985">
    <property type="entry name" value="ANTH_N_AP180"/>
    <property type="match status" value="1"/>
</dbReference>
<dbReference type="SUPFAM" id="SSF89009">
    <property type="entry name" value="GAT-like domain"/>
    <property type="match status" value="1"/>
</dbReference>
<dbReference type="GO" id="GO:0000149">
    <property type="term" value="F:SNARE binding"/>
    <property type="evidence" value="ECO:0007669"/>
    <property type="project" value="TreeGrafter"/>
</dbReference>
<keyword evidence="24" id="KW-1185">Reference proteome</keyword>
<dbReference type="GO" id="GO:0005794">
    <property type="term" value="C:Golgi apparatus"/>
    <property type="evidence" value="ECO:0007669"/>
    <property type="project" value="UniProtKB-SubCell"/>
</dbReference>
<dbReference type="GO" id="GO:0072583">
    <property type="term" value="P:clathrin-dependent endocytosis"/>
    <property type="evidence" value="ECO:0007669"/>
    <property type="project" value="InterPro"/>
</dbReference>
<dbReference type="GO" id="GO:0005634">
    <property type="term" value="C:nucleus"/>
    <property type="evidence" value="ECO:0007669"/>
    <property type="project" value="UniProtKB-SubCell"/>
</dbReference>
<dbReference type="GO" id="GO:0098894">
    <property type="term" value="C:extrinsic component of presynaptic endocytic zone membrane"/>
    <property type="evidence" value="ECO:0007669"/>
    <property type="project" value="TreeGrafter"/>
</dbReference>
<dbReference type="Pfam" id="PF07651">
    <property type="entry name" value="ANTH"/>
    <property type="match status" value="1"/>
</dbReference>
<reference evidence="25" key="1">
    <citation type="submission" date="2025-08" db="UniProtKB">
        <authorList>
            <consortium name="RefSeq"/>
        </authorList>
    </citation>
    <scope>IDENTIFICATION</scope>
</reference>
<evidence type="ECO:0000256" key="9">
    <source>
        <dbReference type="ARBA" id="ARBA00022553"/>
    </source>
</evidence>
<dbReference type="PANTHER" id="PTHR22951:SF16">
    <property type="entry name" value="PHOSPHATIDYLINOSITOL-BINDING CLATHRIN ASSEMBLY PROTEIN"/>
    <property type="match status" value="1"/>
</dbReference>
<dbReference type="InterPro" id="IPR008942">
    <property type="entry name" value="ENTH_VHS"/>
</dbReference>
<dbReference type="GO" id="GO:0005905">
    <property type="term" value="C:clathrin-coated pit"/>
    <property type="evidence" value="ECO:0007669"/>
    <property type="project" value="UniProtKB-SubCell"/>
</dbReference>
<keyword evidence="11" id="KW-0832">Ubl conjugation</keyword>
<keyword evidence="13" id="KW-0333">Golgi apparatus</keyword>
<evidence type="ECO:0000256" key="21">
    <source>
        <dbReference type="SAM" id="Coils"/>
    </source>
</evidence>
<evidence type="ECO:0000256" key="6">
    <source>
        <dbReference type="ARBA" id="ARBA00008011"/>
    </source>
</evidence>
<evidence type="ECO:0000256" key="4">
    <source>
        <dbReference type="ARBA" id="ARBA00004555"/>
    </source>
</evidence>
<evidence type="ECO:0000256" key="18">
    <source>
        <dbReference type="ARBA" id="ARBA00055144"/>
    </source>
</evidence>
<evidence type="ECO:0000256" key="3">
    <source>
        <dbReference type="ARBA" id="ARBA00004236"/>
    </source>
</evidence>
<keyword evidence="9" id="KW-0597">Phosphoprotein</keyword>
<feature type="compositionally biased region" description="Polar residues" evidence="22">
    <location>
        <begin position="501"/>
        <end position="511"/>
    </location>
</feature>
<evidence type="ECO:0000313" key="25">
    <source>
        <dbReference type="RefSeq" id="XP_029335370.1"/>
    </source>
</evidence>
<keyword evidence="16" id="KW-0539">Nucleus</keyword>
<evidence type="ECO:0000256" key="14">
    <source>
        <dbReference type="ARBA" id="ARBA00023136"/>
    </source>
</evidence>
<keyword evidence="17" id="KW-0968">Cytoplasmic vesicle</keyword>
<keyword evidence="8" id="KW-1017">Isopeptide bond</keyword>
<evidence type="ECO:0000256" key="5">
    <source>
        <dbReference type="ARBA" id="ARBA00004600"/>
    </source>
</evidence>
<dbReference type="SUPFAM" id="SSF48464">
    <property type="entry name" value="ENTH/VHS domain"/>
    <property type="match status" value="1"/>
</dbReference>
<dbReference type="InterPro" id="IPR011417">
    <property type="entry name" value="ANTH_dom"/>
</dbReference>
<dbReference type="CTD" id="8301"/>
<dbReference type="FunFam" id="1.25.40.90:FF:000001">
    <property type="entry name" value="phosphatidylinositol-binding clathrin assembly protein-like isoform X1"/>
    <property type="match status" value="1"/>
</dbReference>
<proteinExistence type="inferred from homology"/>
<comment type="subcellular location">
    <subcellularLocation>
        <location evidence="3">Cell membrane</location>
    </subcellularLocation>
    <subcellularLocation>
        <location evidence="2">Cytoplasmic vesicle</location>
        <location evidence="2">Clathrin-coated vesicle</location>
    </subcellularLocation>
    <subcellularLocation>
        <location evidence="4">Golgi apparatus</location>
    </subcellularLocation>
    <subcellularLocation>
        <location evidence="5">Membrane</location>
        <location evidence="5">Clathrin-coated pit</location>
    </subcellularLocation>
    <subcellularLocation>
        <location evidence="1">Nucleus</location>
    </subcellularLocation>
</comment>
<evidence type="ECO:0000313" key="24">
    <source>
        <dbReference type="Proteomes" id="UP000515126"/>
    </source>
</evidence>
<dbReference type="GO" id="GO:0005545">
    <property type="term" value="F:1-phosphatidylinositol binding"/>
    <property type="evidence" value="ECO:0007669"/>
    <property type="project" value="InterPro"/>
</dbReference>
<dbReference type="GO" id="GO:0032050">
    <property type="term" value="F:clathrin heavy chain binding"/>
    <property type="evidence" value="ECO:0007669"/>
    <property type="project" value="TreeGrafter"/>
</dbReference>
<feature type="region of interest" description="Disordered" evidence="22">
    <location>
        <begin position="501"/>
        <end position="525"/>
    </location>
</feature>
<evidence type="ECO:0000256" key="1">
    <source>
        <dbReference type="ARBA" id="ARBA00004123"/>
    </source>
</evidence>
<dbReference type="GO" id="GO:0005546">
    <property type="term" value="F:phosphatidylinositol-4,5-bisphosphate binding"/>
    <property type="evidence" value="ECO:0007669"/>
    <property type="project" value="TreeGrafter"/>
</dbReference>
<dbReference type="SMART" id="SM00273">
    <property type="entry name" value="ENTH"/>
    <property type="match status" value="1"/>
</dbReference>
<sequence length="623" mass="67279">MSGQSLTDRITAAQHSVTGSAVSKTVCKATTHEIMGPKKKHLDYLIQCTNEMNVNIPQLADSLFERTTNSSWVVVFKSLITTHHLMVYGNERFIQYLASRNTLFNLSNFLDKSGLQGYDMSTFIRRYSRYLNEKAVSYRQVAFDFTKVKRGADGVMRTMNTEKLLKTVPIIQNQMDALLDFNVNSNELTNGVINAAFMLLFKDAIRLFAAYNEGIINLLEKYFDMKKNQCKEGLDIYKKFLTRMTRISEFLKVAEQVGIDRGDIPDLSQAPSSLLDALEQHLASLEGKKIKDSTAASRATTLSNAVSSLASTGLSLTKVDEREKQAALEEEQARLKALKEQRLKELAKKPHTSLTTAASPVSTSAGGIMTAPAIDIFSTPSSSNSTSKLPNDLLDLQQPTFHPSVHAMSAAPQGASTWGGFSPSPVAQPHSSAGLNVDFESVFGNKSTNVAVDSGGGLLKPTVASQNQSLPVAKLPPNKLVSDDLDSSLANLVGNLGIGNGTTKNDVSWSQPGEKKLTGGSNWQPKVAPTTAWSAATMAPPVMAYPATTPTGMIGYGIPPQMGSVPVMTQPTLIYSQPVMRPANPFGPVSGAQLSAASSPSRHSPHRAAGKDPFAELSLEDFL</sequence>
<dbReference type="AlphaFoldDB" id="A0A6P7REJ8"/>